<dbReference type="NCBIfam" id="TIGR03619">
    <property type="entry name" value="F420_Rv2161c"/>
    <property type="match status" value="1"/>
</dbReference>
<gene>
    <name evidence="6" type="ORF">UFOPK2754_00783</name>
    <name evidence="7" type="ORF">UFOPK3139_00637</name>
    <name evidence="8" type="ORF">UFOPK3543_00862</name>
    <name evidence="9" type="ORF">UFOPK3967_00373</name>
</gene>
<sequence>MKFGILLRNLHPGAWGEVVSHADAVGFESVWIADHLVFPVEMTGQLIPGEEHPPVDAATPVYDVPAMLAYLAARTTNIRLGVYVYLLAMRHPFVTARSFATLDIVSNGRCELGVGAGWLINEWDAAGLDPRTRGARLDEAIQVVRRLWTEDVIEHHGTFYDFDPVRFEPKPVQKPYPPLCVGGESDRAMRRAVHADGWMALVHTPATAAPLVARYRALEAELRPGHRGTVTLCGACGSPAERDAWVRAGVDRLVVSPWARTRDARSSLDAFAATYLPGS</sequence>
<dbReference type="GO" id="GO:0046306">
    <property type="term" value="P:alkanesulfonate catabolic process"/>
    <property type="evidence" value="ECO:0007669"/>
    <property type="project" value="TreeGrafter"/>
</dbReference>
<dbReference type="Pfam" id="PF00296">
    <property type="entry name" value="Bac_luciferase"/>
    <property type="match status" value="1"/>
</dbReference>
<dbReference type="AlphaFoldDB" id="A0A6J6ZLH5"/>
<dbReference type="EMBL" id="CAFBOS010000014">
    <property type="protein sequence ID" value="CAB4981237.1"/>
    <property type="molecule type" value="Genomic_DNA"/>
</dbReference>
<dbReference type="EMBL" id="CAEZYR010000020">
    <property type="protein sequence ID" value="CAB4735400.1"/>
    <property type="molecule type" value="Genomic_DNA"/>
</dbReference>
<keyword evidence="4" id="KW-0503">Monooxygenase</keyword>
<evidence type="ECO:0000313" key="7">
    <source>
        <dbReference type="EMBL" id="CAB4819958.1"/>
    </source>
</evidence>
<evidence type="ECO:0000256" key="4">
    <source>
        <dbReference type="ARBA" id="ARBA00023033"/>
    </source>
</evidence>
<accession>A0A6J6ZLH5</accession>
<evidence type="ECO:0000256" key="3">
    <source>
        <dbReference type="ARBA" id="ARBA00023002"/>
    </source>
</evidence>
<dbReference type="InterPro" id="IPR036661">
    <property type="entry name" value="Luciferase-like_sf"/>
</dbReference>
<dbReference type="EMBL" id="CAFABA010000017">
    <property type="protein sequence ID" value="CAB4819958.1"/>
    <property type="molecule type" value="Genomic_DNA"/>
</dbReference>
<protein>
    <submittedName>
        <fullName evidence="7">Unannotated protein</fullName>
    </submittedName>
</protein>
<evidence type="ECO:0000313" key="8">
    <source>
        <dbReference type="EMBL" id="CAB4901029.1"/>
    </source>
</evidence>
<organism evidence="7">
    <name type="scientific">freshwater metagenome</name>
    <dbReference type="NCBI Taxonomy" id="449393"/>
    <lineage>
        <taxon>unclassified sequences</taxon>
        <taxon>metagenomes</taxon>
        <taxon>ecological metagenomes</taxon>
    </lineage>
</organism>
<evidence type="ECO:0000313" key="6">
    <source>
        <dbReference type="EMBL" id="CAB4735400.1"/>
    </source>
</evidence>
<dbReference type="InterPro" id="IPR019921">
    <property type="entry name" value="Lucif-like_OxRdtase_Rv2161c"/>
</dbReference>
<evidence type="ECO:0000259" key="5">
    <source>
        <dbReference type="Pfam" id="PF00296"/>
    </source>
</evidence>
<evidence type="ECO:0000256" key="1">
    <source>
        <dbReference type="ARBA" id="ARBA00022630"/>
    </source>
</evidence>
<dbReference type="InterPro" id="IPR011251">
    <property type="entry name" value="Luciferase-like_dom"/>
</dbReference>
<evidence type="ECO:0000313" key="9">
    <source>
        <dbReference type="EMBL" id="CAB4981237.1"/>
    </source>
</evidence>
<keyword evidence="2" id="KW-0288">FMN</keyword>
<dbReference type="SUPFAM" id="SSF51679">
    <property type="entry name" value="Bacterial luciferase-like"/>
    <property type="match status" value="1"/>
</dbReference>
<keyword evidence="3" id="KW-0560">Oxidoreductase</keyword>
<dbReference type="EMBL" id="CAFBMH010000021">
    <property type="protein sequence ID" value="CAB4901029.1"/>
    <property type="molecule type" value="Genomic_DNA"/>
</dbReference>
<keyword evidence="1" id="KW-0285">Flavoprotein</keyword>
<proteinExistence type="predicted"/>
<dbReference type="InterPro" id="IPR050172">
    <property type="entry name" value="SsuD_RutA_monooxygenase"/>
</dbReference>
<evidence type="ECO:0000256" key="2">
    <source>
        <dbReference type="ARBA" id="ARBA00022643"/>
    </source>
</evidence>
<dbReference type="PANTHER" id="PTHR42847:SF4">
    <property type="entry name" value="ALKANESULFONATE MONOOXYGENASE-RELATED"/>
    <property type="match status" value="1"/>
</dbReference>
<feature type="domain" description="Luciferase-like" evidence="5">
    <location>
        <begin position="14"/>
        <end position="231"/>
    </location>
</feature>
<name>A0A6J6ZLH5_9ZZZZ</name>
<dbReference type="GO" id="GO:0008726">
    <property type="term" value="F:alkanesulfonate monooxygenase activity"/>
    <property type="evidence" value="ECO:0007669"/>
    <property type="project" value="TreeGrafter"/>
</dbReference>
<dbReference type="PANTHER" id="PTHR42847">
    <property type="entry name" value="ALKANESULFONATE MONOOXYGENASE"/>
    <property type="match status" value="1"/>
</dbReference>
<reference evidence="7" key="1">
    <citation type="submission" date="2020-05" db="EMBL/GenBank/DDBJ databases">
        <authorList>
            <person name="Chiriac C."/>
            <person name="Salcher M."/>
            <person name="Ghai R."/>
            <person name="Kavagutti S V."/>
        </authorList>
    </citation>
    <scope>NUCLEOTIDE SEQUENCE</scope>
</reference>
<dbReference type="Gene3D" id="3.20.20.30">
    <property type="entry name" value="Luciferase-like domain"/>
    <property type="match status" value="1"/>
</dbReference>